<gene>
    <name evidence="2" type="ORF">B296_00006855</name>
</gene>
<evidence type="ECO:0000313" key="2">
    <source>
        <dbReference type="EMBL" id="RRT67766.1"/>
    </source>
</evidence>
<organism evidence="2 3">
    <name type="scientific">Ensete ventricosum</name>
    <name type="common">Abyssinian banana</name>
    <name type="synonym">Musa ensete</name>
    <dbReference type="NCBI Taxonomy" id="4639"/>
    <lineage>
        <taxon>Eukaryota</taxon>
        <taxon>Viridiplantae</taxon>
        <taxon>Streptophyta</taxon>
        <taxon>Embryophyta</taxon>
        <taxon>Tracheophyta</taxon>
        <taxon>Spermatophyta</taxon>
        <taxon>Magnoliopsida</taxon>
        <taxon>Liliopsida</taxon>
        <taxon>Zingiberales</taxon>
        <taxon>Musaceae</taxon>
        <taxon>Ensete</taxon>
    </lineage>
</organism>
<sequence>MLGRSRVGGSRIKRRPRASLPQAANRSCGGSSHAGKRTSRAIEVAQVATSACQRSATRRTRALAVA</sequence>
<dbReference type="EMBL" id="AMZH03004918">
    <property type="protein sequence ID" value="RRT67766.1"/>
    <property type="molecule type" value="Genomic_DNA"/>
</dbReference>
<dbReference type="Proteomes" id="UP000287651">
    <property type="component" value="Unassembled WGS sequence"/>
</dbReference>
<evidence type="ECO:0000313" key="3">
    <source>
        <dbReference type="Proteomes" id="UP000287651"/>
    </source>
</evidence>
<protein>
    <submittedName>
        <fullName evidence="2">Uncharacterized protein</fullName>
    </submittedName>
</protein>
<feature type="region of interest" description="Disordered" evidence="1">
    <location>
        <begin position="1"/>
        <end position="41"/>
    </location>
</feature>
<evidence type="ECO:0000256" key="1">
    <source>
        <dbReference type="SAM" id="MobiDB-lite"/>
    </source>
</evidence>
<name>A0A426ZUW3_ENSVE</name>
<accession>A0A426ZUW3</accession>
<comment type="caution">
    <text evidence="2">The sequence shown here is derived from an EMBL/GenBank/DDBJ whole genome shotgun (WGS) entry which is preliminary data.</text>
</comment>
<dbReference type="AlphaFoldDB" id="A0A426ZUW3"/>
<reference evidence="2 3" key="1">
    <citation type="journal article" date="2014" name="Agronomy (Basel)">
        <title>A Draft Genome Sequence for Ensete ventricosum, the Drought-Tolerant Tree Against Hunger.</title>
        <authorList>
            <person name="Harrison J."/>
            <person name="Moore K.A."/>
            <person name="Paszkiewicz K."/>
            <person name="Jones T."/>
            <person name="Grant M."/>
            <person name="Ambacheew D."/>
            <person name="Muzemil S."/>
            <person name="Studholme D.J."/>
        </authorList>
    </citation>
    <scope>NUCLEOTIDE SEQUENCE [LARGE SCALE GENOMIC DNA]</scope>
</reference>
<proteinExistence type="predicted"/>